<evidence type="ECO:0000259" key="4">
    <source>
        <dbReference type="PROSITE" id="PS51118"/>
    </source>
</evidence>
<feature type="domain" description="HTH hxlR-type" evidence="4">
    <location>
        <begin position="11"/>
        <end position="110"/>
    </location>
</feature>
<dbReference type="Pfam" id="PF01638">
    <property type="entry name" value="HxlR"/>
    <property type="match status" value="1"/>
</dbReference>
<dbReference type="Proteomes" id="UP000037247">
    <property type="component" value="Unassembled WGS sequence"/>
</dbReference>
<accession>A0ABR5IBQ8</accession>
<dbReference type="PANTHER" id="PTHR33204:SF18">
    <property type="entry name" value="TRANSCRIPTIONAL REGULATORY PROTEIN"/>
    <property type="match status" value="1"/>
</dbReference>
<keyword evidence="2" id="KW-0238">DNA-binding</keyword>
<keyword evidence="3" id="KW-0804">Transcription</keyword>
<evidence type="ECO:0000256" key="1">
    <source>
        <dbReference type="ARBA" id="ARBA00023015"/>
    </source>
</evidence>
<evidence type="ECO:0000313" key="6">
    <source>
        <dbReference type="Proteomes" id="UP000037247"/>
    </source>
</evidence>
<keyword evidence="1" id="KW-0805">Transcription regulation</keyword>
<dbReference type="EMBL" id="LDTZ01000017">
    <property type="protein sequence ID" value="KNA91124.1"/>
    <property type="molecule type" value="Genomic_DNA"/>
</dbReference>
<dbReference type="Gene3D" id="1.10.10.10">
    <property type="entry name" value="Winged helix-like DNA-binding domain superfamily/Winged helix DNA-binding domain"/>
    <property type="match status" value="1"/>
</dbReference>
<name>A0ABR5IBQ8_9ACTN</name>
<evidence type="ECO:0000313" key="5">
    <source>
        <dbReference type="EMBL" id="KNA91124.1"/>
    </source>
</evidence>
<organism evidence="5 6">
    <name type="scientific">Gordonia jacobaea</name>
    <dbReference type="NCBI Taxonomy" id="122202"/>
    <lineage>
        <taxon>Bacteria</taxon>
        <taxon>Bacillati</taxon>
        <taxon>Actinomycetota</taxon>
        <taxon>Actinomycetes</taxon>
        <taxon>Mycobacteriales</taxon>
        <taxon>Gordoniaceae</taxon>
        <taxon>Gordonia</taxon>
    </lineage>
</organism>
<dbReference type="InterPro" id="IPR036390">
    <property type="entry name" value="WH_DNA-bd_sf"/>
</dbReference>
<dbReference type="SUPFAM" id="SSF46785">
    <property type="entry name" value="Winged helix' DNA-binding domain"/>
    <property type="match status" value="1"/>
</dbReference>
<dbReference type="PANTHER" id="PTHR33204">
    <property type="entry name" value="TRANSCRIPTIONAL REGULATOR, MARR FAMILY"/>
    <property type="match status" value="1"/>
</dbReference>
<dbReference type="RefSeq" id="WP_049699295.1">
    <property type="nucleotide sequence ID" value="NZ_JAQDQF010000008.1"/>
</dbReference>
<dbReference type="InterPro" id="IPR036388">
    <property type="entry name" value="WH-like_DNA-bd_sf"/>
</dbReference>
<gene>
    <name evidence="5" type="ORF">ABW18_12610</name>
</gene>
<proteinExistence type="predicted"/>
<evidence type="ECO:0000256" key="2">
    <source>
        <dbReference type="ARBA" id="ARBA00023125"/>
    </source>
</evidence>
<protein>
    <submittedName>
        <fullName evidence="5">HxlR family transcriptional regulator</fullName>
    </submittedName>
</protein>
<evidence type="ECO:0000256" key="3">
    <source>
        <dbReference type="ARBA" id="ARBA00023163"/>
    </source>
</evidence>
<dbReference type="PROSITE" id="PS51118">
    <property type="entry name" value="HTH_HXLR"/>
    <property type="match status" value="1"/>
</dbReference>
<keyword evidence="6" id="KW-1185">Reference proteome</keyword>
<sequence>MPRTAWTDDACPIARAMGVLGERWSVLIIREALRGRTRFSEFRSELGIAPDVLSARLASLVAAGVFEQVEYQEVGDRRRQAYELTEAGHALSTVLASLAQWGYSYLPQAADNGYRFVDSATQEPVLASLRRRGGEIADPAGVALVRKGQ</sequence>
<dbReference type="InterPro" id="IPR002577">
    <property type="entry name" value="HTH_HxlR"/>
</dbReference>
<comment type="caution">
    <text evidence="5">The sequence shown here is derived from an EMBL/GenBank/DDBJ whole genome shotgun (WGS) entry which is preliminary data.</text>
</comment>
<reference evidence="5 6" key="1">
    <citation type="submission" date="2015-05" db="EMBL/GenBank/DDBJ databases">
        <title>Draft genome sequence of the bacterium Gordonia jacobaea a new member of the Gordonia genus.</title>
        <authorList>
            <person name="Jimenez-Galisteo G."/>
            <person name="Dominguez A."/>
            <person name="Munoz E."/>
            <person name="Vinas M."/>
        </authorList>
    </citation>
    <scope>NUCLEOTIDE SEQUENCE [LARGE SCALE GENOMIC DNA]</scope>
    <source>
        <strain evidence="6">mv1</strain>
    </source>
</reference>